<evidence type="ECO:0000313" key="1">
    <source>
        <dbReference type="EMBL" id="MFC3478982.1"/>
    </source>
</evidence>
<protein>
    <recommendedName>
        <fullName evidence="3">Exonuclease RecJ</fullName>
    </recommendedName>
</protein>
<dbReference type="GeneID" id="69118005"/>
<dbReference type="RefSeq" id="WP_232569402.1">
    <property type="nucleotide sequence ID" value="NZ_CP089466.1"/>
</dbReference>
<name>A0ABD5NIA7_9EURY</name>
<reference evidence="1 2" key="1">
    <citation type="journal article" date="2019" name="Int. J. Syst. Evol. Microbiol.">
        <title>The Global Catalogue of Microorganisms (GCM) 10K type strain sequencing project: providing services to taxonomists for standard genome sequencing and annotation.</title>
        <authorList>
            <consortium name="The Broad Institute Genomics Platform"/>
            <consortium name="The Broad Institute Genome Sequencing Center for Infectious Disease"/>
            <person name="Wu L."/>
            <person name="Ma J."/>
        </authorList>
    </citation>
    <scope>NUCLEOTIDE SEQUENCE [LARGE SCALE GENOMIC DNA]</scope>
    <source>
        <strain evidence="1 2">CGMCC 1.12562</strain>
    </source>
</reference>
<gene>
    <name evidence="1" type="ORF">ACFOKC_14715</name>
</gene>
<evidence type="ECO:0000313" key="2">
    <source>
        <dbReference type="Proteomes" id="UP001595660"/>
    </source>
</evidence>
<evidence type="ECO:0008006" key="3">
    <source>
        <dbReference type="Google" id="ProtNLM"/>
    </source>
</evidence>
<keyword evidence="2" id="KW-1185">Reference proteome</keyword>
<dbReference type="AlphaFoldDB" id="A0ABD5NIA7"/>
<comment type="caution">
    <text evidence="1">The sequence shown here is derived from an EMBL/GenBank/DDBJ whole genome shotgun (WGS) entry which is preliminary data.</text>
</comment>
<proteinExistence type="predicted"/>
<sequence>MATTGRSAASTEPDAVSALVDAEFVRVTAAPTGGSVAAAALVAGACGQRDVPYQVRVARSAPAPDAVDATHVAVGFDAPAADAVFAGDAPNEAFEVATEAGSDPSAVLAFAGALADGGEPSSAVRSAADLSRRPGAGIPTADLAAGLAHSTLVHASFSGDEQAAGATLSELALPPELDESARRRLASAVALDATGDATERAADAVSDVLRPHETPDGPFETVEGYADVLGALAFDAPGLGVALALGAADAPAALDAWKVHASEAHRVVRAADPARHSGVVAVDADAAQPTVARLVRDYRSVEPAVLAVGEDAAALATTDADARDVLPGGVGTETLAVADATNDLLETVRGEL</sequence>
<dbReference type="Proteomes" id="UP001595660">
    <property type="component" value="Unassembled WGS sequence"/>
</dbReference>
<dbReference type="EMBL" id="JBHRWN010000002">
    <property type="protein sequence ID" value="MFC3478982.1"/>
    <property type="molecule type" value="Genomic_DNA"/>
</dbReference>
<organism evidence="1 2">
    <name type="scientific">Halobacterium litoreum</name>
    <dbReference type="NCBI Taxonomy" id="2039234"/>
    <lineage>
        <taxon>Archaea</taxon>
        <taxon>Methanobacteriati</taxon>
        <taxon>Methanobacteriota</taxon>
        <taxon>Stenosarchaea group</taxon>
        <taxon>Halobacteria</taxon>
        <taxon>Halobacteriales</taxon>
        <taxon>Halobacteriaceae</taxon>
        <taxon>Halobacterium</taxon>
    </lineage>
</organism>
<accession>A0ABD5NIA7</accession>